<evidence type="ECO:0000256" key="7">
    <source>
        <dbReference type="PIRSR" id="PIRSR000524-1"/>
    </source>
</evidence>
<sequence>MMRMEKSLLMIPGPTPIPPQVAAAMTQPMLNHRGEAFSALFAEVSTKLQKVFRTAQPVYIFPGAGSGGWEAALVNTLNPGDAVLSVSIGDFGERWHKVAVQLGFAVERLRFEPGRAADPERIAERLAQDRERRIKAVLIQHNETSTGVTNDVRAIARAVREHGALLMVDSVSGLGALPLEMDEWGLDVVLTGAQKALMCPPGLSIIAFSERARAAAEKSAMPKFYWDLKAAHSSLQKWQTPYTPAISLLHALKAALELLETETLEGSWARHRLMGEMCRAGVKAMGLRLLAVDERTASNSVTAVVAPVDPKRLRKVAREQFGVELAGGQGDLADQIFRIGHLGYVVPGDVLQALAATEMALAQLGVDVQIGRAVAAAQEVWMNHVRG</sequence>
<dbReference type="GO" id="GO:0019265">
    <property type="term" value="P:glycine biosynthetic process, by transamination of glyoxylate"/>
    <property type="evidence" value="ECO:0007669"/>
    <property type="project" value="TreeGrafter"/>
</dbReference>
<dbReference type="InterPro" id="IPR015422">
    <property type="entry name" value="PyrdxlP-dep_Trfase_small"/>
</dbReference>
<dbReference type="InterPro" id="IPR024169">
    <property type="entry name" value="SP_NH2Trfase/AEP_transaminase"/>
</dbReference>
<name>A0A953HZZ4_SYMTR</name>
<organism evidence="12 13">
    <name type="scientific">Symbiobacterium thermophilum</name>
    <dbReference type="NCBI Taxonomy" id="2734"/>
    <lineage>
        <taxon>Bacteria</taxon>
        <taxon>Bacillati</taxon>
        <taxon>Bacillota</taxon>
        <taxon>Clostridia</taxon>
        <taxon>Eubacteriales</taxon>
        <taxon>Symbiobacteriaceae</taxon>
        <taxon>Symbiobacterium</taxon>
    </lineage>
</organism>
<dbReference type="PROSITE" id="PS00595">
    <property type="entry name" value="AA_TRANSFER_CLASS_5"/>
    <property type="match status" value="1"/>
</dbReference>
<keyword evidence="4 8" id="KW-0663">Pyridoxal phosphate</keyword>
<dbReference type="InterPro" id="IPR015421">
    <property type="entry name" value="PyrdxlP-dep_Trfase_major"/>
</dbReference>
<dbReference type="SUPFAM" id="SSF53383">
    <property type="entry name" value="PLP-dependent transferases"/>
    <property type="match status" value="1"/>
</dbReference>
<dbReference type="PIRSF" id="PIRSF000524">
    <property type="entry name" value="SPT"/>
    <property type="match status" value="1"/>
</dbReference>
<keyword evidence="12" id="KW-0808">Transferase</keyword>
<evidence type="ECO:0000256" key="8">
    <source>
        <dbReference type="PIRSR" id="PIRSR000524-50"/>
    </source>
</evidence>
<protein>
    <recommendedName>
        <fullName evidence="6">Tritium exchange subunit</fullName>
    </recommendedName>
</protein>
<keyword evidence="12" id="KW-0032">Aminotransferase</keyword>
<dbReference type="FunFam" id="3.90.1150.10:FF:000031">
    <property type="entry name" value="Serine--glyoxylate aminotransferase"/>
    <property type="match status" value="1"/>
</dbReference>
<evidence type="ECO:0000259" key="11">
    <source>
        <dbReference type="Pfam" id="PF00266"/>
    </source>
</evidence>
<evidence type="ECO:0000256" key="1">
    <source>
        <dbReference type="ARBA" id="ARBA00001933"/>
    </source>
</evidence>
<proteinExistence type="inferred from homology"/>
<evidence type="ECO:0000313" key="13">
    <source>
        <dbReference type="Proteomes" id="UP000732377"/>
    </source>
</evidence>
<feature type="domain" description="Aminotransferase class V" evidence="11">
    <location>
        <begin position="14"/>
        <end position="329"/>
    </location>
</feature>
<dbReference type="RefSeq" id="WP_273378682.1">
    <property type="nucleotide sequence ID" value="NZ_PIUK01000041.1"/>
</dbReference>
<dbReference type="GO" id="GO:0004760">
    <property type="term" value="F:L-serine-pyruvate transaminase activity"/>
    <property type="evidence" value="ECO:0007669"/>
    <property type="project" value="TreeGrafter"/>
</dbReference>
<dbReference type="InterPro" id="IPR020578">
    <property type="entry name" value="Aminotrans_V_PyrdxlP_BS"/>
</dbReference>
<evidence type="ECO:0000256" key="4">
    <source>
        <dbReference type="ARBA" id="ARBA00022898"/>
    </source>
</evidence>
<feature type="binding site" evidence="7">
    <location>
        <position position="338"/>
    </location>
    <ligand>
        <name>substrate</name>
    </ligand>
</feature>
<evidence type="ECO:0000256" key="10">
    <source>
        <dbReference type="RuleBase" id="RU004504"/>
    </source>
</evidence>
<dbReference type="InterPro" id="IPR015424">
    <property type="entry name" value="PyrdxlP-dep_Trfase"/>
</dbReference>
<dbReference type="Gene3D" id="3.90.1150.10">
    <property type="entry name" value="Aspartate Aminotransferase, domain 1"/>
    <property type="match status" value="1"/>
</dbReference>
<evidence type="ECO:0000256" key="6">
    <source>
        <dbReference type="ARBA" id="ARBA00079151"/>
    </source>
</evidence>
<comment type="similarity">
    <text evidence="2 9">Belongs to the class-V pyridoxal-phosphate-dependent aminotransferase family.</text>
</comment>
<dbReference type="InterPro" id="IPR000192">
    <property type="entry name" value="Aminotrans_V_dom"/>
</dbReference>
<dbReference type="Gene3D" id="3.40.640.10">
    <property type="entry name" value="Type I PLP-dependent aspartate aminotransferase-like (Major domain)"/>
    <property type="match status" value="1"/>
</dbReference>
<dbReference type="GO" id="GO:0008453">
    <property type="term" value="F:alanine-glyoxylate transaminase activity"/>
    <property type="evidence" value="ECO:0007669"/>
    <property type="project" value="TreeGrafter"/>
</dbReference>
<dbReference type="Pfam" id="PF00266">
    <property type="entry name" value="Aminotran_5"/>
    <property type="match status" value="1"/>
</dbReference>
<dbReference type="FunFam" id="3.40.640.10:FF:000054">
    <property type="entry name" value="Serine--glyoxylate aminotransferase"/>
    <property type="match status" value="1"/>
</dbReference>
<dbReference type="EMBL" id="PIUK01000041">
    <property type="protein sequence ID" value="MBY6275807.1"/>
    <property type="molecule type" value="Genomic_DNA"/>
</dbReference>
<evidence type="ECO:0000256" key="2">
    <source>
        <dbReference type="ARBA" id="ARBA00009236"/>
    </source>
</evidence>
<feature type="modified residue" description="N6-(pyridoxal phosphate)lysine" evidence="8">
    <location>
        <position position="195"/>
    </location>
</feature>
<evidence type="ECO:0000256" key="9">
    <source>
        <dbReference type="RuleBase" id="RU004075"/>
    </source>
</evidence>
<evidence type="ECO:0000256" key="5">
    <source>
        <dbReference type="ARBA" id="ARBA00054899"/>
    </source>
</evidence>
<comment type="cofactor">
    <cofactor evidence="1 8 10">
        <name>pyridoxal 5'-phosphate</name>
        <dbReference type="ChEBI" id="CHEBI:597326"/>
    </cofactor>
</comment>
<accession>A0A953HZZ4</accession>
<comment type="caution">
    <text evidence="12">The sequence shown here is derived from an EMBL/GenBank/DDBJ whole genome shotgun (WGS) entry which is preliminary data.</text>
</comment>
<evidence type="ECO:0000313" key="12">
    <source>
        <dbReference type="EMBL" id="MBY6275807.1"/>
    </source>
</evidence>
<dbReference type="PANTHER" id="PTHR21152">
    <property type="entry name" value="AMINOTRANSFERASE CLASS V"/>
    <property type="match status" value="1"/>
</dbReference>
<reference evidence="12" key="1">
    <citation type="submission" date="2017-11" db="EMBL/GenBank/DDBJ databases">
        <title>Three new genomes from thermophilic consortium.</title>
        <authorList>
            <person name="Quaggio R."/>
            <person name="Amgarten D."/>
            <person name="Setubal J.C."/>
        </authorList>
    </citation>
    <scope>NUCLEOTIDE SEQUENCE</scope>
    <source>
        <strain evidence="12">ZCTH01-B2</strain>
    </source>
</reference>
<dbReference type="AlphaFoldDB" id="A0A953HZZ4"/>
<dbReference type="PANTHER" id="PTHR21152:SF40">
    <property type="entry name" value="ALANINE--GLYOXYLATE AMINOTRANSFERASE"/>
    <property type="match status" value="1"/>
</dbReference>
<dbReference type="Proteomes" id="UP000732377">
    <property type="component" value="Unassembled WGS sequence"/>
</dbReference>
<comment type="subunit">
    <text evidence="3">Heterodimer of a large and a small subunit.</text>
</comment>
<comment type="function">
    <text evidence="5">Soluble hydrogenase catalyzes both production and consumption of hydrogen from suitable artificial electron donors or acceptors. This subunit catalyzes the tritium-exchange activity.</text>
</comment>
<gene>
    <name evidence="12" type="ORF">CWE10_06220</name>
</gene>
<evidence type="ECO:0000256" key="3">
    <source>
        <dbReference type="ARBA" id="ARBA00011771"/>
    </source>
</evidence>